<organism evidence="10 11">
    <name type="scientific">Parahaliea mediterranea</name>
    <dbReference type="NCBI Taxonomy" id="651086"/>
    <lineage>
        <taxon>Bacteria</taxon>
        <taxon>Pseudomonadati</taxon>
        <taxon>Pseudomonadota</taxon>
        <taxon>Gammaproteobacteria</taxon>
        <taxon>Cellvibrionales</taxon>
        <taxon>Halieaceae</taxon>
        <taxon>Parahaliea</taxon>
    </lineage>
</organism>
<evidence type="ECO:0000256" key="5">
    <source>
        <dbReference type="ARBA" id="ARBA00022519"/>
    </source>
</evidence>
<keyword evidence="5" id="KW-0997">Cell inner membrane</keyword>
<dbReference type="Pfam" id="PF07963">
    <property type="entry name" value="N_methyl"/>
    <property type="match status" value="1"/>
</dbReference>
<evidence type="ECO:0000256" key="3">
    <source>
        <dbReference type="ARBA" id="ARBA00022475"/>
    </source>
</evidence>
<proteinExistence type="inferred from homology"/>
<evidence type="ECO:0000313" key="10">
    <source>
        <dbReference type="EMBL" id="MBN7795165.1"/>
    </source>
</evidence>
<name>A0A939IK74_9GAMM</name>
<comment type="subcellular location">
    <subcellularLocation>
        <location evidence="1">Cell inner membrane</location>
        <topology evidence="1">Single-pass membrane protein</topology>
    </subcellularLocation>
</comment>
<protein>
    <submittedName>
        <fullName evidence="10">Prepilin-type N-terminal cleavage/methylation domain-containing protein</fullName>
    </submittedName>
</protein>
<keyword evidence="6 9" id="KW-0812">Transmembrane</keyword>
<keyword evidence="11" id="KW-1185">Reference proteome</keyword>
<evidence type="ECO:0000256" key="8">
    <source>
        <dbReference type="ARBA" id="ARBA00023136"/>
    </source>
</evidence>
<keyword evidence="8 9" id="KW-0472">Membrane</keyword>
<reference evidence="10" key="1">
    <citation type="submission" date="2021-02" db="EMBL/GenBank/DDBJ databases">
        <title>PHA producing bacteria isolated from coastal sediment in Guangdong, Shenzhen.</title>
        <authorList>
            <person name="Zheng W."/>
            <person name="Yu S."/>
            <person name="Huang Y."/>
        </authorList>
    </citation>
    <scope>NUCLEOTIDE SEQUENCE</scope>
    <source>
        <strain evidence="10">TN14-10</strain>
    </source>
</reference>
<dbReference type="RefSeq" id="WP_206558604.1">
    <property type="nucleotide sequence ID" value="NZ_JAFKCZ010000001.1"/>
</dbReference>
<evidence type="ECO:0000313" key="11">
    <source>
        <dbReference type="Proteomes" id="UP000664303"/>
    </source>
</evidence>
<dbReference type="GO" id="GO:0015628">
    <property type="term" value="P:protein secretion by the type II secretion system"/>
    <property type="evidence" value="ECO:0007669"/>
    <property type="project" value="InterPro"/>
</dbReference>
<comment type="similarity">
    <text evidence="2">Belongs to the GSP I family.</text>
</comment>
<dbReference type="PANTHER" id="PTHR38779:SF2">
    <property type="entry name" value="TYPE II SECRETION SYSTEM PROTEIN I-RELATED"/>
    <property type="match status" value="1"/>
</dbReference>
<evidence type="ECO:0000256" key="7">
    <source>
        <dbReference type="ARBA" id="ARBA00022989"/>
    </source>
</evidence>
<keyword evidence="7 9" id="KW-1133">Transmembrane helix</keyword>
<dbReference type="NCBIfam" id="TIGR02532">
    <property type="entry name" value="IV_pilin_GFxxxE"/>
    <property type="match status" value="1"/>
</dbReference>
<dbReference type="SUPFAM" id="SSF54523">
    <property type="entry name" value="Pili subunits"/>
    <property type="match status" value="1"/>
</dbReference>
<dbReference type="InterPro" id="IPR010052">
    <property type="entry name" value="T2SS_protein-GspI"/>
</dbReference>
<dbReference type="GO" id="GO:0015627">
    <property type="term" value="C:type II protein secretion system complex"/>
    <property type="evidence" value="ECO:0007669"/>
    <property type="project" value="InterPro"/>
</dbReference>
<comment type="caution">
    <text evidence="10">The sequence shown here is derived from an EMBL/GenBank/DDBJ whole genome shotgun (WGS) entry which is preliminary data.</text>
</comment>
<dbReference type="GO" id="GO:0005886">
    <property type="term" value="C:plasma membrane"/>
    <property type="evidence" value="ECO:0007669"/>
    <property type="project" value="UniProtKB-SubCell"/>
</dbReference>
<evidence type="ECO:0000256" key="2">
    <source>
        <dbReference type="ARBA" id="ARBA00008358"/>
    </source>
</evidence>
<evidence type="ECO:0000256" key="6">
    <source>
        <dbReference type="ARBA" id="ARBA00022692"/>
    </source>
</evidence>
<dbReference type="InterPro" id="IPR012902">
    <property type="entry name" value="N_methyl_site"/>
</dbReference>
<evidence type="ECO:0000256" key="1">
    <source>
        <dbReference type="ARBA" id="ARBA00004377"/>
    </source>
</evidence>
<dbReference type="InterPro" id="IPR045584">
    <property type="entry name" value="Pilin-like"/>
</dbReference>
<dbReference type="EMBL" id="JAFKCZ010000001">
    <property type="protein sequence ID" value="MBN7795165.1"/>
    <property type="molecule type" value="Genomic_DNA"/>
</dbReference>
<dbReference type="AlphaFoldDB" id="A0A939IK74"/>
<dbReference type="Proteomes" id="UP000664303">
    <property type="component" value="Unassembled WGS sequence"/>
</dbReference>
<dbReference type="PANTHER" id="PTHR38779">
    <property type="entry name" value="TYPE II SECRETION SYSTEM PROTEIN I-RELATED"/>
    <property type="match status" value="1"/>
</dbReference>
<feature type="transmembrane region" description="Helical" evidence="9">
    <location>
        <begin position="12"/>
        <end position="31"/>
    </location>
</feature>
<dbReference type="PROSITE" id="PS00409">
    <property type="entry name" value="PROKAR_NTER_METHYL"/>
    <property type="match status" value="1"/>
</dbReference>
<evidence type="ECO:0000256" key="4">
    <source>
        <dbReference type="ARBA" id="ARBA00022481"/>
    </source>
</evidence>
<evidence type="ECO:0000256" key="9">
    <source>
        <dbReference type="SAM" id="Phobius"/>
    </source>
</evidence>
<keyword evidence="3" id="KW-1003">Cell membrane</keyword>
<keyword evidence="4" id="KW-0488">Methylation</keyword>
<gene>
    <name evidence="10" type="ORF">JYP50_01095</name>
</gene>
<sequence length="130" mass="14262">MPLAKRAQGGFSLLEMVVAMAILALSLGALYQATSGATRNIRSDERYAYGVELARSLLADSSQVPLRGRNDGGETEGGFRWRVETQPLDIDNAGLEKGQLQRIQVTVSWADGGRERQVVLDSVVEGRRWE</sequence>
<accession>A0A939IK74</accession>